<reference evidence="2 3" key="1">
    <citation type="submission" date="2016-01" db="EMBL/GenBank/DDBJ databases">
        <title>High potential of lignocellulose degradation of a new Verrucomicrobia species.</title>
        <authorList>
            <person name="Wang Y."/>
            <person name="Shi Y."/>
            <person name="Qiu Z."/>
            <person name="Liu S."/>
            <person name="Yang H."/>
        </authorList>
    </citation>
    <scope>NUCLEOTIDE SEQUENCE [LARGE SCALE GENOMIC DNA]</scope>
    <source>
        <strain evidence="2 3">TSB47</strain>
    </source>
</reference>
<evidence type="ECO:0000313" key="3">
    <source>
        <dbReference type="Proteomes" id="UP000078486"/>
    </source>
</evidence>
<proteinExistence type="predicted"/>
<dbReference type="EMBL" id="LRRQ01000018">
    <property type="protein sequence ID" value="OAM91622.1"/>
    <property type="molecule type" value="Genomic_DNA"/>
</dbReference>
<keyword evidence="3" id="KW-1185">Reference proteome</keyword>
<comment type="caution">
    <text evidence="2">The sequence shown here is derived from an EMBL/GenBank/DDBJ whole genome shotgun (WGS) entry which is preliminary data.</text>
</comment>
<evidence type="ECO:0000256" key="1">
    <source>
        <dbReference type="SAM" id="MobiDB-lite"/>
    </source>
</evidence>
<protein>
    <submittedName>
        <fullName evidence="2">Uncharacterized protein</fullName>
    </submittedName>
</protein>
<gene>
    <name evidence="2" type="ORF">AW736_02150</name>
</gene>
<dbReference type="RefSeq" id="WP_068768638.1">
    <property type="nucleotide sequence ID" value="NZ_CP109796.1"/>
</dbReference>
<evidence type="ECO:0000313" key="2">
    <source>
        <dbReference type="EMBL" id="OAM91622.1"/>
    </source>
</evidence>
<accession>A0A178IPB0</accession>
<feature type="compositionally biased region" description="Polar residues" evidence="1">
    <location>
        <begin position="91"/>
        <end position="105"/>
    </location>
</feature>
<dbReference type="Proteomes" id="UP000078486">
    <property type="component" value="Unassembled WGS sequence"/>
</dbReference>
<dbReference type="STRING" id="1184151.AW736_02150"/>
<feature type="region of interest" description="Disordered" evidence="1">
    <location>
        <begin position="85"/>
        <end position="114"/>
    </location>
</feature>
<name>A0A178IPB0_9BACT</name>
<organism evidence="2 3">
    <name type="scientific">Termitidicoccus mucosus</name>
    <dbReference type="NCBI Taxonomy" id="1184151"/>
    <lineage>
        <taxon>Bacteria</taxon>
        <taxon>Pseudomonadati</taxon>
        <taxon>Verrucomicrobiota</taxon>
        <taxon>Opitutia</taxon>
        <taxon>Opitutales</taxon>
        <taxon>Opitutaceae</taxon>
        <taxon>Termitidicoccus</taxon>
    </lineage>
</organism>
<sequence length="114" mass="13023">MKIQHLHRKQRHIAIELYAKNHDAYASMAEPHIGSIAEILKFIRHWMQRGYAFVSYGIPGRRALESPGEAERSATTGICAHYRRICGEHPPNQTRATQTRSNQRQLPKPPIGLT</sequence>
<dbReference type="AlphaFoldDB" id="A0A178IPB0"/>